<dbReference type="EMBL" id="GG704913">
    <property type="protein sequence ID" value="EAS29544.2"/>
    <property type="molecule type" value="Genomic_DNA"/>
</dbReference>
<sequence length="539" mass="60363">MEQAGDRTALLSHRDDEESIGLGSHPADVLPASNNSVHGGRGITSKLGKKSTLATLLKLNLVTVVTTLMLLVLFGGIFAPFLHGRVFRRRDLKCTSFKLGYQCNQPFAQLWGQYSPYSSLKSKSPISPDVPSGCTITFAQVLSRHGARYPTKKKTELYAKLFDRIKETSKSYEDDFKFLKNFEYTLKSDDMTEFGNTQLFNSGAKFYDRYRGLAKEIRPFVRAAGSPRVIKSAERFIQGFQKSLVLDPDGVEKDRPPIVNLIIPEGESSNNTLDHSLCENFEQDNSGKEKQNKFVDLFAPPILERVKTHLPGANITVTDVIYLMDMCSFHTVMLTPDASKLSPFCQLFTPGEWVDYDYYQSLGKYYRYGPGSPLGAEQGMGFTNELIARLTNTPVNDSTSTNRTLTSNPTTFPLNATLYADFSHDNTMITIFTALGLFNSTGPLPLDRIRTPVESDGFSASWTVPFAGRAYVEKMKCDWSPRKDDEFVRILLNDRVYPLHGCNVDSLGRCELNDFVKGLSYAASRGMWDRCFIKKSGNS</sequence>
<evidence type="ECO:0000313" key="7">
    <source>
        <dbReference type="Proteomes" id="UP000001261"/>
    </source>
</evidence>
<keyword evidence="5" id="KW-0812">Transmembrane</keyword>
<feature type="transmembrane region" description="Helical" evidence="5">
    <location>
        <begin position="61"/>
        <end position="82"/>
    </location>
</feature>
<dbReference type="RefSeq" id="XP_001241127.2">
    <property type="nucleotide sequence ID" value="XM_001241126.2"/>
</dbReference>
<reference evidence="7" key="1">
    <citation type="journal article" date="2009" name="Genome Res.">
        <title>Comparative genomic analyses of the human fungal pathogens Coccidioides and their relatives.</title>
        <authorList>
            <person name="Sharpton T.J."/>
            <person name="Stajich J.E."/>
            <person name="Rounsley S.D."/>
            <person name="Gardner M.J."/>
            <person name="Wortman J.R."/>
            <person name="Jordar V.S."/>
            <person name="Maiti R."/>
            <person name="Kodira C.D."/>
            <person name="Neafsey D.E."/>
            <person name="Zeng Q."/>
            <person name="Hung C.-Y."/>
            <person name="McMahan C."/>
            <person name="Muszewska A."/>
            <person name="Grynberg M."/>
            <person name="Mandel M.A."/>
            <person name="Kellner E.M."/>
            <person name="Barker B.M."/>
            <person name="Galgiani J.N."/>
            <person name="Orbach M.J."/>
            <person name="Kirkland T.N."/>
            <person name="Cole G.T."/>
            <person name="Henn M.R."/>
            <person name="Birren B.W."/>
            <person name="Taylor J.W."/>
        </authorList>
    </citation>
    <scope>NUCLEOTIDE SEQUENCE [LARGE SCALE GENOMIC DNA]</scope>
    <source>
        <strain evidence="7">RS</strain>
    </source>
</reference>
<proteinExistence type="inferred from homology"/>
<keyword evidence="7" id="KW-1185">Reference proteome</keyword>
<dbReference type="InterPro" id="IPR000560">
    <property type="entry name" value="His_Pase_clade-2"/>
</dbReference>
<reference evidence="7" key="2">
    <citation type="journal article" date="2010" name="Genome Res.">
        <title>Population genomic sequencing of Coccidioides fungi reveals recent hybridization and transposon control.</title>
        <authorList>
            <person name="Neafsey D.E."/>
            <person name="Barker B.M."/>
            <person name="Sharpton T.J."/>
            <person name="Stajich J.E."/>
            <person name="Park D.J."/>
            <person name="Whiston E."/>
            <person name="Hung C.-Y."/>
            <person name="McMahan C."/>
            <person name="White J."/>
            <person name="Sykes S."/>
            <person name="Heiman D."/>
            <person name="Young S."/>
            <person name="Zeng Q."/>
            <person name="Abouelleil A."/>
            <person name="Aftuck L."/>
            <person name="Bessette D."/>
            <person name="Brown A."/>
            <person name="FitzGerald M."/>
            <person name="Lui A."/>
            <person name="Macdonald J.P."/>
            <person name="Priest M."/>
            <person name="Orbach M.J."/>
            <person name="Galgiani J.N."/>
            <person name="Kirkland T.N."/>
            <person name="Cole G.T."/>
            <person name="Birren B.W."/>
            <person name="Henn M.R."/>
            <person name="Taylor J.W."/>
            <person name="Rounsley S.D."/>
        </authorList>
    </citation>
    <scope>GENOME REANNOTATION</scope>
    <source>
        <strain evidence="7">RS</strain>
    </source>
</reference>
<feature type="region of interest" description="Disordered" evidence="4">
    <location>
        <begin position="14"/>
        <end position="35"/>
    </location>
</feature>
<keyword evidence="5" id="KW-1133">Transmembrane helix</keyword>
<comment type="similarity">
    <text evidence="1">Belongs to the histidine acid phosphatase family.</text>
</comment>
<name>A0A0E1RWU9_COCIM</name>
<evidence type="ECO:0000313" key="6">
    <source>
        <dbReference type="EMBL" id="EAS29544.2"/>
    </source>
</evidence>
<dbReference type="PROSITE" id="PS00616">
    <property type="entry name" value="HIS_ACID_PHOSPHAT_1"/>
    <property type="match status" value="1"/>
</dbReference>
<keyword evidence="5" id="KW-0472">Membrane</keyword>
<evidence type="ECO:0000256" key="2">
    <source>
        <dbReference type="ARBA" id="ARBA00012632"/>
    </source>
</evidence>
<dbReference type="CDD" id="cd07061">
    <property type="entry name" value="HP_HAP_like"/>
    <property type="match status" value="1"/>
</dbReference>
<dbReference type="GO" id="GO:0003993">
    <property type="term" value="F:acid phosphatase activity"/>
    <property type="evidence" value="ECO:0007669"/>
    <property type="project" value="TreeGrafter"/>
</dbReference>
<dbReference type="OMA" id="CPFNTVN"/>
<evidence type="ECO:0000256" key="4">
    <source>
        <dbReference type="SAM" id="MobiDB-lite"/>
    </source>
</evidence>
<dbReference type="PROSITE" id="PS00778">
    <property type="entry name" value="HIS_ACID_PHOSPHAT_2"/>
    <property type="match status" value="1"/>
</dbReference>
<dbReference type="VEuPathDB" id="FungiDB:CIMG_08290"/>
<dbReference type="InParanoid" id="A0A0E1RWU9"/>
<dbReference type="Pfam" id="PF00328">
    <property type="entry name" value="His_Phos_2"/>
    <property type="match status" value="1"/>
</dbReference>
<dbReference type="PANTHER" id="PTHR20963">
    <property type="entry name" value="MULTIPLE INOSITOL POLYPHOSPHATE PHOSPHATASE-RELATED"/>
    <property type="match status" value="1"/>
</dbReference>
<dbReference type="STRING" id="246410.A0A0E1RWU9"/>
<dbReference type="SUPFAM" id="SSF53254">
    <property type="entry name" value="Phosphoglycerate mutase-like"/>
    <property type="match status" value="1"/>
</dbReference>
<organism evidence="6 7">
    <name type="scientific">Coccidioides immitis (strain RS)</name>
    <name type="common">Valley fever fungus</name>
    <dbReference type="NCBI Taxonomy" id="246410"/>
    <lineage>
        <taxon>Eukaryota</taxon>
        <taxon>Fungi</taxon>
        <taxon>Dikarya</taxon>
        <taxon>Ascomycota</taxon>
        <taxon>Pezizomycotina</taxon>
        <taxon>Eurotiomycetes</taxon>
        <taxon>Eurotiomycetidae</taxon>
        <taxon>Onygenales</taxon>
        <taxon>Onygenaceae</taxon>
        <taxon>Coccidioides</taxon>
    </lineage>
</organism>
<dbReference type="Proteomes" id="UP000001261">
    <property type="component" value="Unassembled WGS sequence"/>
</dbReference>
<dbReference type="GeneID" id="4560200"/>
<dbReference type="InterPro" id="IPR033379">
    <property type="entry name" value="Acid_Pase_AS"/>
</dbReference>
<accession>A0A0E1RWU9</accession>
<evidence type="ECO:0000256" key="5">
    <source>
        <dbReference type="SAM" id="Phobius"/>
    </source>
</evidence>
<evidence type="ECO:0000256" key="1">
    <source>
        <dbReference type="ARBA" id="ARBA00005375"/>
    </source>
</evidence>
<dbReference type="InterPro" id="IPR029033">
    <property type="entry name" value="His_PPase_superfam"/>
</dbReference>
<dbReference type="GO" id="GO:0016158">
    <property type="term" value="F:inositol hexakisphosphate 3-phosphatase activity"/>
    <property type="evidence" value="ECO:0007669"/>
    <property type="project" value="UniProtKB-EC"/>
</dbReference>
<protein>
    <recommendedName>
        <fullName evidence="2">3-phytase</fullName>
        <ecNumber evidence="2">3.1.3.8</ecNumber>
    </recommendedName>
</protein>
<dbReference type="KEGG" id="cim:CIMG_08290"/>
<dbReference type="AlphaFoldDB" id="A0A0E1RWU9"/>
<dbReference type="EC" id="3.1.3.8" evidence="2"/>
<gene>
    <name evidence="6" type="ORF">CIMG_08290</name>
</gene>
<keyword evidence="3" id="KW-0378">Hydrolase</keyword>
<dbReference type="OrthoDB" id="6509975at2759"/>
<dbReference type="Gene3D" id="3.40.50.1240">
    <property type="entry name" value="Phosphoglycerate mutase-like"/>
    <property type="match status" value="1"/>
</dbReference>
<dbReference type="PANTHER" id="PTHR20963:SF24">
    <property type="entry name" value="3-PHYTASE B"/>
    <property type="match status" value="1"/>
</dbReference>
<evidence type="ECO:0000256" key="3">
    <source>
        <dbReference type="ARBA" id="ARBA00022801"/>
    </source>
</evidence>